<feature type="non-terminal residue" evidence="1">
    <location>
        <position position="79"/>
    </location>
</feature>
<evidence type="ECO:0000313" key="2">
    <source>
        <dbReference type="Proteomes" id="UP001159363"/>
    </source>
</evidence>
<dbReference type="EMBL" id="JARBHB010000011">
    <property type="protein sequence ID" value="KAJ8872909.1"/>
    <property type="molecule type" value="Genomic_DNA"/>
</dbReference>
<sequence>MIYPDNSIIAKPENAEPPAATVVIPYVTQNMHRLQTYNNIKPASDQQYTQECIYQISCQCDSVYIWETAGHYPPVSRTK</sequence>
<protein>
    <submittedName>
        <fullName evidence="1">Uncharacterized protein</fullName>
    </submittedName>
</protein>
<gene>
    <name evidence="1" type="ORF">PR048_026525</name>
</gene>
<proteinExistence type="predicted"/>
<name>A0ABQ9GLL8_9NEOP</name>
<comment type="caution">
    <text evidence="1">The sequence shown here is derived from an EMBL/GenBank/DDBJ whole genome shotgun (WGS) entry which is preliminary data.</text>
</comment>
<reference evidence="1 2" key="1">
    <citation type="submission" date="2023-02" db="EMBL/GenBank/DDBJ databases">
        <title>LHISI_Scaffold_Assembly.</title>
        <authorList>
            <person name="Stuart O.P."/>
            <person name="Cleave R."/>
            <person name="Magrath M.J.L."/>
            <person name="Mikheyev A.S."/>
        </authorList>
    </citation>
    <scope>NUCLEOTIDE SEQUENCE [LARGE SCALE GENOMIC DNA]</scope>
    <source>
        <strain evidence="1">Daus_M_001</strain>
        <tissue evidence="1">Leg muscle</tissue>
    </source>
</reference>
<organism evidence="1 2">
    <name type="scientific">Dryococelus australis</name>
    <dbReference type="NCBI Taxonomy" id="614101"/>
    <lineage>
        <taxon>Eukaryota</taxon>
        <taxon>Metazoa</taxon>
        <taxon>Ecdysozoa</taxon>
        <taxon>Arthropoda</taxon>
        <taxon>Hexapoda</taxon>
        <taxon>Insecta</taxon>
        <taxon>Pterygota</taxon>
        <taxon>Neoptera</taxon>
        <taxon>Polyneoptera</taxon>
        <taxon>Phasmatodea</taxon>
        <taxon>Verophasmatodea</taxon>
        <taxon>Anareolatae</taxon>
        <taxon>Phasmatidae</taxon>
        <taxon>Eurycanthinae</taxon>
        <taxon>Dryococelus</taxon>
    </lineage>
</organism>
<keyword evidence="2" id="KW-1185">Reference proteome</keyword>
<evidence type="ECO:0000313" key="1">
    <source>
        <dbReference type="EMBL" id="KAJ8872909.1"/>
    </source>
</evidence>
<dbReference type="Proteomes" id="UP001159363">
    <property type="component" value="Chromosome 10"/>
</dbReference>
<accession>A0ABQ9GLL8</accession>